<dbReference type="AlphaFoldDB" id="A0A151JC61"/>
<feature type="domain" description="Peptidase C19 ubiquitin carboxyl-terminal hydrolase" evidence="1">
    <location>
        <begin position="104"/>
        <end position="170"/>
    </location>
</feature>
<accession>A0A151JC61</accession>
<dbReference type="Gene3D" id="3.90.70.10">
    <property type="entry name" value="Cysteine proteinases"/>
    <property type="match status" value="1"/>
</dbReference>
<dbReference type="GO" id="GO:0016579">
    <property type="term" value="P:protein deubiquitination"/>
    <property type="evidence" value="ECO:0007669"/>
    <property type="project" value="InterPro"/>
</dbReference>
<keyword evidence="3" id="KW-1185">Reference proteome</keyword>
<feature type="non-terminal residue" evidence="2">
    <location>
        <position position="1"/>
    </location>
</feature>
<evidence type="ECO:0000313" key="2">
    <source>
        <dbReference type="EMBL" id="KYN23141.1"/>
    </source>
</evidence>
<protein>
    <recommendedName>
        <fullName evidence="1">Peptidase C19 ubiquitin carboxyl-terminal hydrolase domain-containing protein</fullName>
    </recommendedName>
</protein>
<evidence type="ECO:0000259" key="1">
    <source>
        <dbReference type="Pfam" id="PF00443"/>
    </source>
</evidence>
<dbReference type="SUPFAM" id="SSF54001">
    <property type="entry name" value="Cysteine proteinases"/>
    <property type="match status" value="1"/>
</dbReference>
<dbReference type="EMBL" id="KQ979066">
    <property type="protein sequence ID" value="KYN23141.1"/>
    <property type="molecule type" value="Genomic_DNA"/>
</dbReference>
<dbReference type="InterPro" id="IPR001394">
    <property type="entry name" value="Peptidase_C19_UCH"/>
</dbReference>
<organism evidence="2 3">
    <name type="scientific">Trachymyrmex cornetzi</name>
    <dbReference type="NCBI Taxonomy" id="471704"/>
    <lineage>
        <taxon>Eukaryota</taxon>
        <taxon>Metazoa</taxon>
        <taxon>Ecdysozoa</taxon>
        <taxon>Arthropoda</taxon>
        <taxon>Hexapoda</taxon>
        <taxon>Insecta</taxon>
        <taxon>Pterygota</taxon>
        <taxon>Neoptera</taxon>
        <taxon>Endopterygota</taxon>
        <taxon>Hymenoptera</taxon>
        <taxon>Apocrita</taxon>
        <taxon>Aculeata</taxon>
        <taxon>Formicoidea</taxon>
        <taxon>Formicidae</taxon>
        <taxon>Myrmicinae</taxon>
        <taxon>Trachymyrmex</taxon>
    </lineage>
</organism>
<dbReference type="GO" id="GO:0004843">
    <property type="term" value="F:cysteine-type deubiquitinase activity"/>
    <property type="evidence" value="ECO:0007669"/>
    <property type="project" value="InterPro"/>
</dbReference>
<dbReference type="STRING" id="471704.A0A151JC61"/>
<gene>
    <name evidence="2" type="ORF">ALC57_04444</name>
</gene>
<dbReference type="Proteomes" id="UP000078492">
    <property type="component" value="Unassembled WGS sequence"/>
</dbReference>
<name>A0A151JC61_9HYME</name>
<proteinExistence type="predicted"/>
<dbReference type="InterPro" id="IPR038765">
    <property type="entry name" value="Papain-like_cys_pep_sf"/>
</dbReference>
<reference evidence="2 3" key="1">
    <citation type="submission" date="2015-09" db="EMBL/GenBank/DDBJ databases">
        <title>Trachymyrmex cornetzi WGS genome.</title>
        <authorList>
            <person name="Nygaard S."/>
            <person name="Hu H."/>
            <person name="Boomsma J."/>
            <person name="Zhang G."/>
        </authorList>
    </citation>
    <scope>NUCLEOTIDE SEQUENCE [LARGE SCALE GENOMIC DNA]</scope>
    <source>
        <strain evidence="2">Tcor2-1</strain>
        <tissue evidence="2">Whole body</tissue>
    </source>
</reference>
<sequence>NFLDVTIINMNGKLEFNLYHKLFTFDNAYRHILSRIRIVLVTGSDIDIFQSRKIHFKGRSSCDERLNELCTYMTQLPADTICSLPTCYLCKVLNAAVLDKIKMVVHRKQFPLSLSYGITIHKSQGIKKYKVMSAIFHEGEEMNRYHYTCMLRTYKKSEWCYSNDLQVIKKKWPRGAQGAYTGSSKSIGPPNIFS</sequence>
<evidence type="ECO:0000313" key="3">
    <source>
        <dbReference type="Proteomes" id="UP000078492"/>
    </source>
</evidence>
<dbReference type="Pfam" id="PF00443">
    <property type="entry name" value="UCH"/>
    <property type="match status" value="1"/>
</dbReference>